<dbReference type="Proteomes" id="UP000279972">
    <property type="component" value="Chromosome"/>
</dbReference>
<sequence>MRKKKIIKLEINKEDILNLSQDESQKIIGGAGAGNVITVDLSQCPGNVCDETERCNTNDCTDEDCTYGGCTMNDTDDTACVTDITMDCFTQDGSGMCDDRT</sequence>
<name>A0A3G6RXX5_CHRLC</name>
<protein>
    <recommendedName>
        <fullName evidence="5">Bacteriocin</fullName>
    </recommendedName>
</protein>
<dbReference type="InterPro" id="IPR058238">
    <property type="entry name" value="Lant_leader_dom"/>
</dbReference>
<evidence type="ECO:0000313" key="1">
    <source>
        <dbReference type="EMBL" id="AZA81668.1"/>
    </source>
</evidence>
<evidence type="ECO:0000313" key="3">
    <source>
        <dbReference type="Proteomes" id="UP000236262"/>
    </source>
</evidence>
<dbReference type="NCBIfam" id="NF038158">
    <property type="entry name" value="lant_leader_L1b"/>
    <property type="match status" value="1"/>
</dbReference>
<dbReference type="NCBIfam" id="NF038153">
    <property type="entry name" value="lant_leader_L1a"/>
    <property type="match status" value="1"/>
</dbReference>
<organism evidence="2 3">
    <name type="scientific">Chryseobacterium lactis</name>
    <dbReference type="NCBI Taxonomy" id="1241981"/>
    <lineage>
        <taxon>Bacteria</taxon>
        <taxon>Pseudomonadati</taxon>
        <taxon>Bacteroidota</taxon>
        <taxon>Flavobacteriia</taxon>
        <taxon>Flavobacteriales</taxon>
        <taxon>Weeksellaceae</taxon>
        <taxon>Chryseobacterium group</taxon>
        <taxon>Chryseobacterium</taxon>
    </lineage>
</organism>
<evidence type="ECO:0008006" key="5">
    <source>
        <dbReference type="Google" id="ProtNLM"/>
    </source>
</evidence>
<keyword evidence="4" id="KW-1185">Reference proteome</keyword>
<dbReference type="Proteomes" id="UP000236262">
    <property type="component" value="Unassembled WGS sequence"/>
</dbReference>
<dbReference type="KEGG" id="clac:EG342_06980"/>
<dbReference type="AlphaFoldDB" id="A0A3G6RXX5"/>
<dbReference type="OrthoDB" id="1272196at2"/>
<proteinExistence type="predicted"/>
<reference evidence="2 3" key="1">
    <citation type="submission" date="2018-01" db="EMBL/GenBank/DDBJ databases">
        <title>Draft genome sequences of Chryseobacterium lactis NCTC11390, Chryseobacterium oncorhynchi 701B-08, and Chryseobacterium viscerum 687B-08.</title>
        <authorList>
            <person name="Jeong J.-J."/>
            <person name="Lee Y.J."/>
            <person name="Park B."/>
            <person name="Choi I.-G."/>
            <person name="Kim K.D."/>
        </authorList>
    </citation>
    <scope>NUCLEOTIDE SEQUENCE [LARGE SCALE GENOMIC DNA]</scope>
    <source>
        <strain evidence="2 3">NCTC11390</strain>
    </source>
</reference>
<reference evidence="1 4" key="2">
    <citation type="submission" date="2018-11" db="EMBL/GenBank/DDBJ databases">
        <title>Proposal to divide the Flavobacteriaceae and reorganize its genera based on Amino Acid Identity values calculated from whole genome sequences.</title>
        <authorList>
            <person name="Nicholson A.C."/>
            <person name="Gulvik C.A."/>
            <person name="Whitney A.M."/>
            <person name="Humrighouse B.W."/>
            <person name="Bell M."/>
            <person name="Holmes B."/>
            <person name="Steigerwalt A.G."/>
            <person name="Villarma A."/>
            <person name="Sheth M."/>
            <person name="Batra D."/>
            <person name="Pryor J."/>
            <person name="Bernardet J.-F."/>
            <person name="Hugo C."/>
            <person name="Kampfer P."/>
            <person name="Newman J."/>
            <person name="McQuiston J.R."/>
        </authorList>
    </citation>
    <scope>NUCLEOTIDE SEQUENCE [LARGE SCALE GENOMIC DNA]</scope>
    <source>
        <strain evidence="1 4">KC_1864</strain>
    </source>
</reference>
<dbReference type="EMBL" id="PPEH01000001">
    <property type="protein sequence ID" value="PNW15517.1"/>
    <property type="molecule type" value="Genomic_DNA"/>
</dbReference>
<dbReference type="EMBL" id="CP033924">
    <property type="protein sequence ID" value="AZA81668.1"/>
    <property type="molecule type" value="Genomic_DNA"/>
</dbReference>
<accession>A0A3G6RXX5</accession>
<evidence type="ECO:0000313" key="2">
    <source>
        <dbReference type="EMBL" id="PNW15517.1"/>
    </source>
</evidence>
<dbReference type="RefSeq" id="WP_103289017.1">
    <property type="nucleotide sequence ID" value="NZ_CP033924.1"/>
</dbReference>
<evidence type="ECO:0000313" key="4">
    <source>
        <dbReference type="Proteomes" id="UP000279972"/>
    </source>
</evidence>
<gene>
    <name evidence="2" type="ORF">C1637_03585</name>
    <name evidence="1" type="ORF">EG342_06980</name>
</gene>